<comment type="caution">
    <text evidence="3">The sequence shown here is derived from an EMBL/GenBank/DDBJ whole genome shotgun (WGS) entry which is preliminary data.</text>
</comment>
<dbReference type="EC" id="2.7.1.172" evidence="1"/>
<dbReference type="InterPro" id="IPR016477">
    <property type="entry name" value="Fructo-/Ketosamine-3-kinase"/>
</dbReference>
<keyword evidence="3" id="KW-0808">Transferase</keyword>
<evidence type="ECO:0000256" key="2">
    <source>
        <dbReference type="ARBA" id="ARBA00048655"/>
    </source>
</evidence>
<keyword evidence="3" id="KW-0418">Kinase</keyword>
<dbReference type="Pfam" id="PF03881">
    <property type="entry name" value="Fructosamin_kin"/>
    <property type="match status" value="1"/>
</dbReference>
<comment type="catalytic activity">
    <reaction evidence="2">
        <text>N(6)-D-ribulosyl-L-lysyl-[protein] + ATP = N(6)-(3-O-phospho-D-ribulosyl)-L-lysyl-[protein] + ADP + H(+)</text>
        <dbReference type="Rhea" id="RHEA:48432"/>
        <dbReference type="Rhea" id="RHEA-COMP:12103"/>
        <dbReference type="Rhea" id="RHEA-COMP:12104"/>
        <dbReference type="ChEBI" id="CHEBI:15378"/>
        <dbReference type="ChEBI" id="CHEBI:30616"/>
        <dbReference type="ChEBI" id="CHEBI:90418"/>
        <dbReference type="ChEBI" id="CHEBI:90420"/>
        <dbReference type="ChEBI" id="CHEBI:456216"/>
        <dbReference type="EC" id="2.7.1.172"/>
    </reaction>
    <physiologicalReaction direction="left-to-right" evidence="2">
        <dbReference type="Rhea" id="RHEA:48433"/>
    </physiologicalReaction>
</comment>
<proteinExistence type="predicted"/>
<protein>
    <recommendedName>
        <fullName evidence="1">protein-ribulosamine 3-kinase</fullName>
        <ecNumber evidence="1">2.7.1.172</ecNumber>
    </recommendedName>
</protein>
<sequence length="419" mass="46493">MQEEANSTSNEALCSVSRLLSSQVFSQLTATLTYTAQFVAQERKMQTALITAEAAPLAGFRPLQDGPTLDEVIPGIGDSIEIDPAIIQALPPGCSFSRATAYGASLWTRTTKVITTAPDGSERNFFLKMAAGELGRQMFRGEFEGMTAIYKTAPTFAPEPIAWGSCRDATGVYFFLSDFIDMADGDLPEPAAFCSQLATLHRNSVSPTGKFGFHVPTCNGNIPQRNGWWDSWEAFFADGLRCMMQLDVEVNGAQPELAEAMGPVFERVIPRLLRPLEQGPNPIRPALVHGDLCSTNLNTDAPVVFDSAAFYAHNEYELGNWRPVRNRFNKAYFRAYAEHYPIAHPKADFDDRITLYELRFNFHLCIMFPGSAEAAEAKQEMISNMRYLAGKYTSAEYNDEHVRIEKANLAAFEADQGER</sequence>
<evidence type="ECO:0000313" key="4">
    <source>
        <dbReference type="Proteomes" id="UP000245956"/>
    </source>
</evidence>
<evidence type="ECO:0000313" key="3">
    <source>
        <dbReference type="EMBL" id="PWI72216.1"/>
    </source>
</evidence>
<dbReference type="PANTHER" id="PTHR12149:SF8">
    <property type="entry name" value="PROTEIN-RIBULOSAMINE 3-KINASE"/>
    <property type="match status" value="1"/>
</dbReference>
<dbReference type="Proteomes" id="UP000245956">
    <property type="component" value="Unassembled WGS sequence"/>
</dbReference>
<accession>A0A2U3ECI0</accession>
<dbReference type="Gene3D" id="3.90.1200.10">
    <property type="match status" value="1"/>
</dbReference>
<organism evidence="3 4">
    <name type="scientific">Purpureocillium lilacinum</name>
    <name type="common">Paecilomyces lilacinus</name>
    <dbReference type="NCBI Taxonomy" id="33203"/>
    <lineage>
        <taxon>Eukaryota</taxon>
        <taxon>Fungi</taxon>
        <taxon>Dikarya</taxon>
        <taxon>Ascomycota</taxon>
        <taxon>Pezizomycotina</taxon>
        <taxon>Sordariomycetes</taxon>
        <taxon>Hypocreomycetidae</taxon>
        <taxon>Hypocreales</taxon>
        <taxon>Ophiocordycipitaceae</taxon>
        <taxon>Purpureocillium</taxon>
    </lineage>
</organism>
<reference evidence="3 4" key="1">
    <citation type="journal article" date="2016" name="Front. Microbiol.">
        <title>Genome and transcriptome sequences reveal the specific parasitism of the nematophagous Purpureocillium lilacinum 36-1.</title>
        <authorList>
            <person name="Xie J."/>
            <person name="Li S."/>
            <person name="Mo C."/>
            <person name="Xiao X."/>
            <person name="Peng D."/>
            <person name="Wang G."/>
            <person name="Xiao Y."/>
        </authorList>
    </citation>
    <scope>NUCLEOTIDE SEQUENCE [LARGE SCALE GENOMIC DNA]</scope>
    <source>
        <strain evidence="3 4">36-1</strain>
    </source>
</reference>
<dbReference type="AlphaFoldDB" id="A0A2U3ECI0"/>
<dbReference type="GO" id="GO:0102193">
    <property type="term" value="F:protein-ribulosamine 3-kinase activity"/>
    <property type="evidence" value="ECO:0007669"/>
    <property type="project" value="UniProtKB-EC"/>
</dbReference>
<dbReference type="InterPro" id="IPR011009">
    <property type="entry name" value="Kinase-like_dom_sf"/>
</dbReference>
<dbReference type="GO" id="GO:0016301">
    <property type="term" value="F:kinase activity"/>
    <property type="evidence" value="ECO:0007669"/>
    <property type="project" value="UniProtKB-KW"/>
</dbReference>
<dbReference type="EMBL" id="LCWV01000006">
    <property type="protein sequence ID" value="PWI72216.1"/>
    <property type="molecule type" value="Genomic_DNA"/>
</dbReference>
<name>A0A2U3ECI0_PURLI</name>
<dbReference type="SUPFAM" id="SSF56112">
    <property type="entry name" value="Protein kinase-like (PK-like)"/>
    <property type="match status" value="1"/>
</dbReference>
<gene>
    <name evidence="3" type="ORF">PCL_10839</name>
</gene>
<evidence type="ECO:0000256" key="1">
    <source>
        <dbReference type="ARBA" id="ARBA00011961"/>
    </source>
</evidence>
<dbReference type="PANTHER" id="PTHR12149">
    <property type="entry name" value="FRUCTOSAMINE 3 KINASE-RELATED PROTEIN"/>
    <property type="match status" value="1"/>
</dbReference>